<reference evidence="1 2" key="1">
    <citation type="journal article" date="2021" name="Elife">
        <title>Chloroplast acquisition without the gene transfer in kleptoplastic sea slugs, Plakobranchus ocellatus.</title>
        <authorList>
            <person name="Maeda T."/>
            <person name="Takahashi S."/>
            <person name="Yoshida T."/>
            <person name="Shimamura S."/>
            <person name="Takaki Y."/>
            <person name="Nagai Y."/>
            <person name="Toyoda A."/>
            <person name="Suzuki Y."/>
            <person name="Arimoto A."/>
            <person name="Ishii H."/>
            <person name="Satoh N."/>
            <person name="Nishiyama T."/>
            <person name="Hasebe M."/>
            <person name="Maruyama T."/>
            <person name="Minagawa J."/>
            <person name="Obokata J."/>
            <person name="Shigenobu S."/>
        </authorList>
    </citation>
    <scope>NUCLEOTIDE SEQUENCE [LARGE SCALE GENOMIC DNA]</scope>
</reference>
<proteinExistence type="predicted"/>
<sequence length="124" mass="14205">MSRPCMHDHVLIIKNNFFRDSAIRTRNHVSFPPIGYKFKQDSREIGAIFGPRHKRITVIDFGARYTLACDREPRQGQTNKLSLRDEILCQGSEWDIFAAAKVLSREDGLLVSPESKRLATIVSF</sequence>
<evidence type="ECO:0000313" key="1">
    <source>
        <dbReference type="EMBL" id="GFN90710.1"/>
    </source>
</evidence>
<name>A0AAV3YUF3_9GAST</name>
<accession>A0AAV3YUF3</accession>
<dbReference type="AlphaFoldDB" id="A0AAV3YUF3"/>
<gene>
    <name evidence="1" type="ORF">PoB_001721600</name>
</gene>
<organism evidence="1 2">
    <name type="scientific">Plakobranchus ocellatus</name>
    <dbReference type="NCBI Taxonomy" id="259542"/>
    <lineage>
        <taxon>Eukaryota</taxon>
        <taxon>Metazoa</taxon>
        <taxon>Spiralia</taxon>
        <taxon>Lophotrochozoa</taxon>
        <taxon>Mollusca</taxon>
        <taxon>Gastropoda</taxon>
        <taxon>Heterobranchia</taxon>
        <taxon>Euthyneura</taxon>
        <taxon>Panpulmonata</taxon>
        <taxon>Sacoglossa</taxon>
        <taxon>Placobranchoidea</taxon>
        <taxon>Plakobranchidae</taxon>
        <taxon>Plakobranchus</taxon>
    </lineage>
</organism>
<comment type="caution">
    <text evidence="1">The sequence shown here is derived from an EMBL/GenBank/DDBJ whole genome shotgun (WGS) entry which is preliminary data.</text>
</comment>
<dbReference type="EMBL" id="BLXT01002056">
    <property type="protein sequence ID" value="GFN90710.1"/>
    <property type="molecule type" value="Genomic_DNA"/>
</dbReference>
<keyword evidence="2" id="KW-1185">Reference proteome</keyword>
<dbReference type="Proteomes" id="UP000735302">
    <property type="component" value="Unassembled WGS sequence"/>
</dbReference>
<protein>
    <submittedName>
        <fullName evidence="1">Uncharacterized protein</fullName>
    </submittedName>
</protein>
<evidence type="ECO:0000313" key="2">
    <source>
        <dbReference type="Proteomes" id="UP000735302"/>
    </source>
</evidence>